<name>A0A9Q0LI71_ANAIG</name>
<evidence type="ECO:0000259" key="4">
    <source>
        <dbReference type="PROSITE" id="PS50009"/>
    </source>
</evidence>
<evidence type="ECO:0000313" key="7">
    <source>
        <dbReference type="Proteomes" id="UP001149090"/>
    </source>
</evidence>
<dbReference type="CDD" id="cd06224">
    <property type="entry name" value="REM"/>
    <property type="match status" value="1"/>
</dbReference>
<feature type="coiled-coil region" evidence="3">
    <location>
        <begin position="1"/>
        <end position="61"/>
    </location>
</feature>
<dbReference type="OrthoDB" id="546434at2759"/>
<dbReference type="SMART" id="SM00229">
    <property type="entry name" value="RasGEFN"/>
    <property type="match status" value="1"/>
</dbReference>
<organism evidence="6 7">
    <name type="scientific">Anaeramoeba ignava</name>
    <name type="common">Anaerobic marine amoeba</name>
    <dbReference type="NCBI Taxonomy" id="1746090"/>
    <lineage>
        <taxon>Eukaryota</taxon>
        <taxon>Metamonada</taxon>
        <taxon>Anaeramoebidae</taxon>
        <taxon>Anaeramoeba</taxon>
    </lineage>
</organism>
<dbReference type="InterPro" id="IPR023578">
    <property type="entry name" value="Ras_GEF_dom_sf"/>
</dbReference>
<evidence type="ECO:0000256" key="3">
    <source>
        <dbReference type="SAM" id="Coils"/>
    </source>
</evidence>
<evidence type="ECO:0000313" key="6">
    <source>
        <dbReference type="EMBL" id="KAJ5073248.1"/>
    </source>
</evidence>
<dbReference type="GO" id="GO:0007265">
    <property type="term" value="P:Ras protein signal transduction"/>
    <property type="evidence" value="ECO:0007669"/>
    <property type="project" value="TreeGrafter"/>
</dbReference>
<dbReference type="Proteomes" id="UP001149090">
    <property type="component" value="Unassembled WGS sequence"/>
</dbReference>
<dbReference type="GO" id="GO:0005085">
    <property type="term" value="F:guanyl-nucleotide exchange factor activity"/>
    <property type="evidence" value="ECO:0007669"/>
    <property type="project" value="UniProtKB-KW"/>
</dbReference>
<dbReference type="InterPro" id="IPR019804">
    <property type="entry name" value="Ras_G-nucl-exch_fac_CS"/>
</dbReference>
<keyword evidence="3" id="KW-0175">Coiled coil</keyword>
<protein>
    <submittedName>
        <fullName evidence="6">Guanine nucleotide exchange factor</fullName>
    </submittedName>
</protein>
<reference evidence="6" key="1">
    <citation type="submission" date="2022-10" db="EMBL/GenBank/DDBJ databases">
        <title>Novel sulphate-reducing endosymbionts in the free-living metamonad Anaeramoeba.</title>
        <authorList>
            <person name="Jerlstrom-Hultqvist J."/>
            <person name="Cepicka I."/>
            <person name="Gallot-Lavallee L."/>
            <person name="Salas-Leiva D."/>
            <person name="Curtis B.A."/>
            <person name="Zahonova K."/>
            <person name="Pipaliya S."/>
            <person name="Dacks J."/>
            <person name="Roger A.J."/>
        </authorList>
    </citation>
    <scope>NUCLEOTIDE SEQUENCE</scope>
    <source>
        <strain evidence="6">BMAN</strain>
    </source>
</reference>
<evidence type="ECO:0000256" key="1">
    <source>
        <dbReference type="ARBA" id="ARBA00022658"/>
    </source>
</evidence>
<dbReference type="PROSITE" id="PS00720">
    <property type="entry name" value="RASGEF"/>
    <property type="match status" value="1"/>
</dbReference>
<evidence type="ECO:0000259" key="5">
    <source>
        <dbReference type="PROSITE" id="PS50212"/>
    </source>
</evidence>
<dbReference type="Pfam" id="PF00618">
    <property type="entry name" value="RasGEF_N"/>
    <property type="match status" value="2"/>
</dbReference>
<dbReference type="InterPro" id="IPR036964">
    <property type="entry name" value="RASGEF_cat_dom_sf"/>
</dbReference>
<dbReference type="PROSITE" id="PS50009">
    <property type="entry name" value="RASGEF_CAT"/>
    <property type="match status" value="2"/>
</dbReference>
<dbReference type="PANTHER" id="PTHR23113:SF368">
    <property type="entry name" value="CELL DIVISION CONTROL PROTEIN 25"/>
    <property type="match status" value="1"/>
</dbReference>
<dbReference type="PANTHER" id="PTHR23113">
    <property type="entry name" value="GUANINE NUCLEOTIDE EXCHANGE FACTOR"/>
    <property type="match status" value="1"/>
</dbReference>
<dbReference type="Gene3D" id="1.10.840.10">
    <property type="entry name" value="Ras guanine-nucleotide exchange factors catalytic domain"/>
    <property type="match status" value="2"/>
</dbReference>
<feature type="domain" description="N-terminal Ras-GEF" evidence="5">
    <location>
        <begin position="63"/>
        <end position="196"/>
    </location>
</feature>
<feature type="domain" description="N-terminal Ras-GEF" evidence="5">
    <location>
        <begin position="523"/>
        <end position="654"/>
    </location>
</feature>
<accession>A0A9Q0LI71</accession>
<gene>
    <name evidence="6" type="ORF">M0811_08930</name>
</gene>
<keyword evidence="1 2" id="KW-0344">Guanine-nucleotide releasing factor</keyword>
<dbReference type="InterPro" id="IPR001895">
    <property type="entry name" value="RASGEF_cat_dom"/>
</dbReference>
<dbReference type="GO" id="GO:0005886">
    <property type="term" value="C:plasma membrane"/>
    <property type="evidence" value="ECO:0007669"/>
    <property type="project" value="TreeGrafter"/>
</dbReference>
<dbReference type="AlphaFoldDB" id="A0A9Q0LI71"/>
<dbReference type="SUPFAM" id="SSF48366">
    <property type="entry name" value="Ras GEF"/>
    <property type="match status" value="2"/>
</dbReference>
<proteinExistence type="predicted"/>
<comment type="caution">
    <text evidence="6">The sequence shown here is derived from an EMBL/GenBank/DDBJ whole genome shotgun (WGS) entry which is preliminary data.</text>
</comment>
<keyword evidence="7" id="KW-1185">Reference proteome</keyword>
<dbReference type="Gene3D" id="1.20.870.10">
    <property type="entry name" value="Son of sevenless (SoS) protein Chain: S domain 1"/>
    <property type="match status" value="2"/>
</dbReference>
<dbReference type="InterPro" id="IPR008937">
    <property type="entry name" value="Ras-like_GEF"/>
</dbReference>
<dbReference type="InterPro" id="IPR000651">
    <property type="entry name" value="Ras-like_Gua-exchang_fac_N"/>
</dbReference>
<dbReference type="EMBL" id="JAPDFW010000076">
    <property type="protein sequence ID" value="KAJ5073248.1"/>
    <property type="molecule type" value="Genomic_DNA"/>
</dbReference>
<evidence type="ECO:0000256" key="2">
    <source>
        <dbReference type="PROSITE-ProRule" id="PRU00168"/>
    </source>
</evidence>
<feature type="domain" description="Ras-GEF" evidence="4">
    <location>
        <begin position="231"/>
        <end position="466"/>
    </location>
</feature>
<dbReference type="PROSITE" id="PS50212">
    <property type="entry name" value="RASGEF_NTER"/>
    <property type="match status" value="2"/>
</dbReference>
<dbReference type="CDD" id="cd00155">
    <property type="entry name" value="RasGEF"/>
    <property type="match status" value="1"/>
</dbReference>
<feature type="domain" description="Ras-GEF" evidence="4">
    <location>
        <begin position="687"/>
        <end position="925"/>
    </location>
</feature>
<dbReference type="Pfam" id="PF00617">
    <property type="entry name" value="RasGEF"/>
    <property type="match status" value="2"/>
</dbReference>
<sequence length="931" mass="108521">MQNNQQNNENLENDISLNSDNNSNNNSLFLDTLLSIDKLIIKKEQKELNSQQEVVKEIDNETGLLKIKFITLEKLIQFLTSSNRFDDGIAKSFIYTFQKILSAKELLSILEQKITSNFIIDSEKSSKFNEIVEYSVQIPTRKNAIQFLKSWIKTNPTPFISNKALLTQTEKLVNDHIKSISQEEANSINELLAKNKKLLDPFIHDSAFNLDQLPKSILPENLHNIKMIDIDPEEFARQLSLFFSLAFNSIQIPELLHQKWVSEILIREEAENIYKCFYVFNSIQSWVIQSILNNEDAKIRANYISHSIQIAHRCFELNNFYALFAIMSGLQSDSIFRLRNSWEHVSVEQKRQFDKLTTVVNPANNYRKYRQILSEINFPCIPFLDLILYDISLIESEHETFHEKNKKLINLKKLSAISKIVEFMQLCQLSIYKFRLVQAIHTYLDSLQPKSNFDEFLEISLKLEPKAIYQDKFCAQKCSTPRLRESISESGLILKDELAEQDKIVSDEDDEDDYLLFYDKNKKKYQIQAAIVKMLVKFLTKPRSSDQEFLQTFLLTYRSFTSPSELLNLLKERCIEEPPEDCQGANLEIFKKNQSLTKLKVFNVLNHWIKSHFYDFINDPSIIEEVQSFIENTKQIPGLEKPSEQLGDLLKKKQENQKKKVEYSKSIIFPKPILPKTTTNLKTTDIDPLELARQVALIEFDLYKAIQPKECLGEGWLKPDKETRAPNIIKMTEMFNKIGVWIAGEIVAPEKPKSRAAMISYFIKFSQKCNELNNFNSIQEVIAGLTNSAVHRLKKTWELVPPRQIELYQEMQRYLATDDNSKFYRETLKSRNPPCIPYLGVYFTDLVFIGNGNRDFISSKNGSKELINFEKRRKISTVISDIQTYQQMPYFFEKVPEIFNFIMDSISNSKDSKAIYSLSLIREPREKKKVN</sequence>
<dbReference type="SMART" id="SM00147">
    <property type="entry name" value="RasGEF"/>
    <property type="match status" value="2"/>
</dbReference>